<comment type="catalytic activity">
    <reaction evidence="5">
        <text>a 3-demethylubiquinol + S-adenosyl-L-methionine = a ubiquinol + S-adenosyl-L-homocysteine + H(+)</text>
        <dbReference type="Rhea" id="RHEA:44380"/>
        <dbReference type="Rhea" id="RHEA-COMP:9566"/>
        <dbReference type="Rhea" id="RHEA-COMP:10914"/>
        <dbReference type="ChEBI" id="CHEBI:15378"/>
        <dbReference type="ChEBI" id="CHEBI:17976"/>
        <dbReference type="ChEBI" id="CHEBI:57856"/>
        <dbReference type="ChEBI" id="CHEBI:59789"/>
        <dbReference type="ChEBI" id="CHEBI:84422"/>
        <dbReference type="EC" id="2.1.1.64"/>
    </reaction>
</comment>
<comment type="catalytic activity">
    <reaction evidence="5">
        <text>a 3-demethylubiquinone + S-adenosyl-L-methionine = a ubiquinone + S-adenosyl-L-homocysteine</text>
        <dbReference type="Rhea" id="RHEA:81215"/>
        <dbReference type="Rhea" id="RHEA-COMP:9565"/>
        <dbReference type="Rhea" id="RHEA-COMP:19654"/>
        <dbReference type="ChEBI" id="CHEBI:16389"/>
        <dbReference type="ChEBI" id="CHEBI:57856"/>
        <dbReference type="ChEBI" id="CHEBI:59789"/>
        <dbReference type="ChEBI" id="CHEBI:231825"/>
    </reaction>
</comment>
<comment type="cofactor">
    <cofactor evidence="5">
        <name>Mg(2+)</name>
        <dbReference type="ChEBI" id="CHEBI:18420"/>
    </cofactor>
</comment>
<accession>A0A4Y2GDB1</accession>
<feature type="binding site" evidence="5">
    <location>
        <position position="227"/>
    </location>
    <ligand>
        <name>Mg(2+)</name>
        <dbReference type="ChEBI" id="CHEBI:18420"/>
    </ligand>
</feature>
<protein>
    <recommendedName>
        <fullName evidence="5">Ubiquinone biosynthesis O-methyltransferase, mitochondrial</fullName>
    </recommendedName>
    <alternativeName>
        <fullName evidence="5">3-demethylubiquinol 3-O-methyltransferase</fullName>
        <ecNumber evidence="5">2.1.1.64</ecNumber>
    </alternativeName>
    <alternativeName>
        <fullName evidence="5">3-demethylubiquinone 3-O-methyltransferase</fullName>
        <ecNumber evidence="5">2.1.1.-</ecNumber>
    </alternativeName>
    <alternativeName>
        <fullName evidence="5">Polyprenyldihydroxybenzoate methyltransferase</fullName>
        <ecNumber evidence="5">2.1.1.114</ecNumber>
    </alternativeName>
</protein>
<dbReference type="OrthoDB" id="3265906at2759"/>
<keyword evidence="6" id="KW-0830">Ubiquinone</keyword>
<organism evidence="6 7">
    <name type="scientific">Araneus ventricosus</name>
    <name type="common">Orbweaver spider</name>
    <name type="synonym">Epeira ventricosa</name>
    <dbReference type="NCBI Taxonomy" id="182803"/>
    <lineage>
        <taxon>Eukaryota</taxon>
        <taxon>Metazoa</taxon>
        <taxon>Ecdysozoa</taxon>
        <taxon>Arthropoda</taxon>
        <taxon>Chelicerata</taxon>
        <taxon>Arachnida</taxon>
        <taxon>Araneae</taxon>
        <taxon>Araneomorphae</taxon>
        <taxon>Entelegynae</taxon>
        <taxon>Araneoidea</taxon>
        <taxon>Araneidae</taxon>
        <taxon>Araneus</taxon>
    </lineage>
</organism>
<feature type="binding site" evidence="5">
    <location>
        <position position="127"/>
    </location>
    <ligand>
        <name>S-adenosyl-L-methionine</name>
        <dbReference type="ChEBI" id="CHEBI:59789"/>
    </ligand>
</feature>
<keyword evidence="5" id="KW-0496">Mitochondrion</keyword>
<dbReference type="SUPFAM" id="SSF53335">
    <property type="entry name" value="S-adenosyl-L-methionine-dependent methyltransferases"/>
    <property type="match status" value="1"/>
</dbReference>
<dbReference type="HAMAP" id="MF_00472">
    <property type="entry name" value="UbiG"/>
    <property type="match status" value="1"/>
</dbReference>
<keyword evidence="2 5" id="KW-0808">Transferase</keyword>
<comment type="subunit">
    <text evidence="5">Component of a multi-subunit COQ enzyme complex.</text>
</comment>
<keyword evidence="1 5" id="KW-0489">Methyltransferase</keyword>
<feature type="binding site" evidence="5">
    <location>
        <position position="179"/>
    </location>
    <ligand>
        <name>S-adenosyl-L-methionine</name>
        <dbReference type="ChEBI" id="CHEBI:59789"/>
    </ligand>
</feature>
<keyword evidence="7" id="KW-1185">Reference proteome</keyword>
<dbReference type="Proteomes" id="UP000499080">
    <property type="component" value="Unassembled WGS sequence"/>
</dbReference>
<comment type="catalytic activity">
    <reaction evidence="5">
        <text>a 3,4-dihydroxy-5-(all-trans-polyprenyl)benzoate + S-adenosyl-L-methionine = a 4-hydroxy-3-methoxy-5-(all-trans-polyprenyl)benzoate + S-adenosyl-L-homocysteine + H(+)</text>
        <dbReference type="Rhea" id="RHEA:44452"/>
        <dbReference type="Rhea" id="RHEA-COMP:10930"/>
        <dbReference type="Rhea" id="RHEA-COMP:10931"/>
        <dbReference type="ChEBI" id="CHEBI:15378"/>
        <dbReference type="ChEBI" id="CHEBI:57856"/>
        <dbReference type="ChEBI" id="CHEBI:59789"/>
        <dbReference type="ChEBI" id="CHEBI:64694"/>
        <dbReference type="ChEBI" id="CHEBI:84443"/>
        <dbReference type="EC" id="2.1.1.114"/>
    </reaction>
</comment>
<feature type="binding site" evidence="5">
    <location>
        <position position="230"/>
    </location>
    <ligand>
        <name>Mg(2+)</name>
        <dbReference type="ChEBI" id="CHEBI:18420"/>
    </ligand>
</feature>
<dbReference type="EC" id="2.1.1.114" evidence="5"/>
<dbReference type="GO" id="GO:0046872">
    <property type="term" value="F:metal ion binding"/>
    <property type="evidence" value="ECO:0007669"/>
    <property type="project" value="UniProtKB-KW"/>
</dbReference>
<feature type="binding site" evidence="5">
    <location>
        <position position="231"/>
    </location>
    <ligand>
        <name>Mg(2+)</name>
        <dbReference type="ChEBI" id="CHEBI:18420"/>
    </ligand>
</feature>
<dbReference type="GO" id="GO:0031314">
    <property type="term" value="C:extrinsic component of mitochondrial inner membrane"/>
    <property type="evidence" value="ECO:0007669"/>
    <property type="project" value="UniProtKB-UniRule"/>
</dbReference>
<evidence type="ECO:0000313" key="6">
    <source>
        <dbReference type="EMBL" id="GBM50679.1"/>
    </source>
</evidence>
<dbReference type="PANTHER" id="PTHR43464:SF19">
    <property type="entry name" value="UBIQUINONE BIOSYNTHESIS O-METHYLTRANSFERASE, MITOCHONDRIAL"/>
    <property type="match status" value="1"/>
</dbReference>
<comment type="caution">
    <text evidence="6">The sequence shown here is derived from an EMBL/GenBank/DDBJ whole genome shotgun (WGS) entry which is preliminary data.</text>
</comment>
<evidence type="ECO:0000256" key="2">
    <source>
        <dbReference type="ARBA" id="ARBA00022679"/>
    </source>
</evidence>
<dbReference type="UniPathway" id="UPA00232"/>
<sequence length="336" mass="37581">MNCSTHVLKALTPAFLDFFVCKYMKSLIYEIPITLDIEFITMTAAHFELRIHVEPRSENMMATRFWSVTSRLRNFWWQPFSAKNFSSAPKALGGSTVDSEELSKFTRKANEWWSNPYRTLYAMNSLRVPLVRDGILYASEVAVKKPLPLEGYKIIDVGCGGGILAEPLGRLGAQVTGLDPGLENIEAAKKHASQDEEIKTRLNYVCDTIENFVTVSPGQFDAVVCSEVIEHVADVPTFVNCCVELAKEGGSLFFTTVNRTTVSYFAAILGAEYVLNIIPRGTHDWNKFVQPSELSEMLKGSNCRIVSVEGMLYNPLTKTWSWCSNTSACYALHAIK</sequence>
<dbReference type="EC" id="2.1.1.64" evidence="5"/>
<dbReference type="EMBL" id="BGPR01001307">
    <property type="protein sequence ID" value="GBM50679.1"/>
    <property type="molecule type" value="Genomic_DNA"/>
</dbReference>
<keyword evidence="4 5" id="KW-0949">S-adenosyl-L-methionine</keyword>
<feature type="binding site" evidence="5">
    <location>
        <position position="226"/>
    </location>
    <ligand>
        <name>S-adenosyl-L-methionine</name>
        <dbReference type="ChEBI" id="CHEBI:59789"/>
    </ligand>
</feature>
<gene>
    <name evidence="6" type="primary">COQ3_1</name>
    <name evidence="6" type="ORF">AVEN_45953_1</name>
</gene>
<evidence type="ECO:0000256" key="3">
    <source>
        <dbReference type="ARBA" id="ARBA00022688"/>
    </source>
</evidence>
<dbReference type="Pfam" id="PF13489">
    <property type="entry name" value="Methyltransf_23"/>
    <property type="match status" value="1"/>
</dbReference>
<evidence type="ECO:0000256" key="5">
    <source>
        <dbReference type="HAMAP-Rule" id="MF_03190"/>
    </source>
</evidence>
<keyword evidence="5" id="KW-0999">Mitochondrion inner membrane</keyword>
<keyword evidence="5" id="KW-0472">Membrane</keyword>
<evidence type="ECO:0000256" key="1">
    <source>
        <dbReference type="ARBA" id="ARBA00022603"/>
    </source>
</evidence>
<keyword evidence="5" id="KW-0460">Magnesium</keyword>
<keyword evidence="5" id="KW-0479">Metal-binding</keyword>
<dbReference type="InterPro" id="IPR010233">
    <property type="entry name" value="UbiG_MeTrfase"/>
</dbReference>
<name>A0A4Y2GDB1_ARAVE</name>
<dbReference type="GO" id="GO:0010420">
    <property type="term" value="F:polyprenyldihydroxybenzoate methyltransferase activity"/>
    <property type="evidence" value="ECO:0007669"/>
    <property type="project" value="UniProtKB-UniRule"/>
</dbReference>
<dbReference type="CDD" id="cd02440">
    <property type="entry name" value="AdoMet_MTases"/>
    <property type="match status" value="1"/>
</dbReference>
<keyword evidence="3 5" id="KW-0831">Ubiquinone biosynthesis</keyword>
<dbReference type="PANTHER" id="PTHR43464">
    <property type="entry name" value="METHYLTRANSFERASE"/>
    <property type="match status" value="1"/>
</dbReference>
<comment type="function">
    <text evidence="5">O-methyltransferase required for two non-consecutive steps during ubiquinone biosynthesis. Catalyzes the 2 O-methylation of 3,4-dihydroxy-5-(all-trans-polyprenyl)benzoic acid into 4-hydroxy-3-methoxy-5-(all-trans-polyprenyl)benzoic acid. Also catalyzes the last step of ubiquinone biosynthesis by mediating methylation of 3-demethylubiquinone into ubiquinone. Also able to mediate the methylation of 3-demethylubiquinol into ubiquinol.</text>
</comment>
<dbReference type="Gene3D" id="3.40.50.150">
    <property type="entry name" value="Vaccinia Virus protein VP39"/>
    <property type="match status" value="1"/>
</dbReference>
<comment type="pathway">
    <text evidence="5">Cofactor biosynthesis; ubiquinone biosynthesis.</text>
</comment>
<proteinExistence type="inferred from homology"/>
<comment type="similarity">
    <text evidence="5">Belongs to the class I-like SAM-binding methyltransferase superfamily. UbiG/COQ3 family.</text>
</comment>
<comment type="subcellular location">
    <subcellularLocation>
        <location evidence="5">Mitochondrion inner membrane</location>
        <topology evidence="5">Peripheral membrane protein</topology>
        <orientation evidence="5">Matrix side</orientation>
    </subcellularLocation>
</comment>
<dbReference type="InterPro" id="IPR029063">
    <property type="entry name" value="SAM-dependent_MTases_sf"/>
</dbReference>
<dbReference type="GO" id="GO:0032259">
    <property type="term" value="P:methylation"/>
    <property type="evidence" value="ECO:0007669"/>
    <property type="project" value="UniProtKB-KW"/>
</dbReference>
<evidence type="ECO:0000313" key="7">
    <source>
        <dbReference type="Proteomes" id="UP000499080"/>
    </source>
</evidence>
<dbReference type="GO" id="GO:0120537">
    <property type="term" value="F:3-demethylubiquinone 3-O-methyltransferase activity"/>
    <property type="evidence" value="ECO:0007669"/>
    <property type="project" value="RHEA"/>
</dbReference>
<dbReference type="AlphaFoldDB" id="A0A4Y2GDB1"/>
<evidence type="ECO:0000256" key="4">
    <source>
        <dbReference type="ARBA" id="ARBA00022691"/>
    </source>
</evidence>
<reference evidence="6 7" key="1">
    <citation type="journal article" date="2019" name="Sci. Rep.">
        <title>Orb-weaving spider Araneus ventricosus genome elucidates the spidroin gene catalogue.</title>
        <authorList>
            <person name="Kono N."/>
            <person name="Nakamura H."/>
            <person name="Ohtoshi R."/>
            <person name="Moran D.A.P."/>
            <person name="Shinohara A."/>
            <person name="Yoshida Y."/>
            <person name="Fujiwara M."/>
            <person name="Mori M."/>
            <person name="Tomita M."/>
            <person name="Arakawa K."/>
        </authorList>
    </citation>
    <scope>NUCLEOTIDE SEQUENCE [LARGE SCALE GENOMIC DNA]</scope>
</reference>
<feature type="binding site" evidence="5">
    <location>
        <position position="158"/>
    </location>
    <ligand>
        <name>S-adenosyl-L-methionine</name>
        <dbReference type="ChEBI" id="CHEBI:59789"/>
    </ligand>
</feature>
<dbReference type="NCBIfam" id="TIGR01983">
    <property type="entry name" value="UbiG"/>
    <property type="match status" value="1"/>
</dbReference>
<dbReference type="GO" id="GO:0061542">
    <property type="term" value="F:3-demethylubiquinol 3-O-methyltransferase activity"/>
    <property type="evidence" value="ECO:0007669"/>
    <property type="project" value="UniProtKB-UniRule"/>
</dbReference>
<dbReference type="EC" id="2.1.1.-" evidence="5"/>